<evidence type="ECO:0000313" key="6">
    <source>
        <dbReference type="Proteomes" id="UP001630127"/>
    </source>
</evidence>
<evidence type="ECO:0000256" key="1">
    <source>
        <dbReference type="ARBA" id="ARBA00004123"/>
    </source>
</evidence>
<evidence type="ECO:0000256" key="3">
    <source>
        <dbReference type="SAM" id="MobiDB-lite"/>
    </source>
</evidence>
<dbReference type="InterPro" id="IPR018501">
    <property type="entry name" value="DDT_dom"/>
</dbReference>
<dbReference type="InterPro" id="IPR028942">
    <property type="entry name" value="WHIM1_dom"/>
</dbReference>
<dbReference type="PANTHER" id="PTHR36968">
    <property type="entry name" value="HOMEOBOX-DDT DOMAIN PROTEIN RLT2"/>
    <property type="match status" value="1"/>
</dbReference>
<feature type="region of interest" description="Disordered" evidence="3">
    <location>
        <begin position="185"/>
        <end position="252"/>
    </location>
</feature>
<keyword evidence="6" id="KW-1185">Reference proteome</keyword>
<dbReference type="Proteomes" id="UP001630127">
    <property type="component" value="Unassembled WGS sequence"/>
</dbReference>
<sequence>MASKRKNQNSTKNTKKGAVKNGWILESTNKKSKNTAKKKQQKKFISEIDYPFRLQEVLYNPDHILQKIFRKDGPVLGVEFDSVPLNAFRYCKPDSKKSHRACQENQRAIKRQKVSTPVLDCEACSEEITPTSKPGIGKGLMTKNGAAVKKHGKGKGLMSKKSAPLKKHGIGKGLMTVWRVTNPDGGDFPPSIGTSTSKNLSLQNKKKSLQWRQSLQRKLGKRLQEKRKPSIRCRKETRDTGGGEKIQNQNQTRKEKCELALEGLRCEENLDRFDALVDDEELELRELQAGPNPVTCSAHFETNGLHGCSLCKDLLAKFPPDSVSMKLPLYAQPWDSSPELVKKLFKVFHFLCTYALRIDVRSFTLDEFAQAFQDKDSLLLGQVHVALLKVLLSDVEMELNGGYFSHASKNSKFLELLRSVDHQKFVLELWQRALNALTWTEILRQVLIAAGFGSKLGTFPREALNQEVSLMAKYGLRPGTLKVELFSSLLTQGNSGLKVSELTKIPSIAELNLAATNHELELLISSTLSGDITLFEKISSSGYRLRVNPAMKESENCPSDSEGFGSVHDDSYISGGQSSDEDPECELRSSSSNKLRRRKNHSCKNSALVVCTEIDESHPGEVWLLGLIECEYSDLSIEEKLSALLALIDLLSSGSSIRVEDPVAAVIPFAPNMSQHGSGGKIKRSIGKQCNLPRQVGDYNGVDLNNRDANSTSVINPIDSLVPMSKTSEMRKDYKVMEVSEDLHPMQSIYLGSDRRYNRYWLFLGPCNGFDPGHKRIYFESSEDGRWEVIDNEEALCNLVSALDCRGHREAFLLSSLEKRELYLFRAMSNMVNDAGVRQLTHSDQSDHFMSREDSSSAVSDVDSLSLVEIQNDLPSSTATVFELRRKAEQQRDKWNRAQAFDRWIWKSFYYELNTVKHGKRSYLDSLTRCEHCHDLYWRDEKHCKVCHTTFELDFDLEERYAVHAATCRGNTDVDRFPRHKVLSSHLQLLKAAICAIESVMPKELLVGAWAKSAHNLWVKRVRRASTLAECLQVIADFVSVINEDCLYQFDDSLGSNCVLEDILSSFPTMPQTSSAVALWLVKLDELMAPHLQRARSQNKLEAVRRLEGVSASHQ</sequence>
<proteinExistence type="predicted"/>
<dbReference type="GO" id="GO:0005634">
    <property type="term" value="C:nucleus"/>
    <property type="evidence" value="ECO:0007669"/>
    <property type="project" value="UniProtKB-SubCell"/>
</dbReference>
<dbReference type="Pfam" id="PF15613">
    <property type="entry name" value="WSD"/>
    <property type="match status" value="1"/>
</dbReference>
<feature type="compositionally biased region" description="Basic and acidic residues" evidence="3">
    <location>
        <begin position="222"/>
        <end position="242"/>
    </location>
</feature>
<comment type="caution">
    <text evidence="5">The sequence shown here is derived from an EMBL/GenBank/DDBJ whole genome shotgun (WGS) entry which is preliminary data.</text>
</comment>
<dbReference type="Pfam" id="PF02791">
    <property type="entry name" value="DDT"/>
    <property type="match status" value="1"/>
</dbReference>
<dbReference type="SMART" id="SM00571">
    <property type="entry name" value="DDT"/>
    <property type="match status" value="1"/>
</dbReference>
<comment type="subcellular location">
    <subcellularLocation>
        <location evidence="1">Nucleus</location>
    </subcellularLocation>
</comment>
<dbReference type="InterPro" id="IPR028941">
    <property type="entry name" value="WHIM2_dom"/>
</dbReference>
<dbReference type="Pfam" id="PF15612">
    <property type="entry name" value="WHIM1"/>
    <property type="match status" value="1"/>
</dbReference>
<feature type="compositionally biased region" description="Basic residues" evidence="3">
    <location>
        <begin position="30"/>
        <end position="40"/>
    </location>
</feature>
<feature type="region of interest" description="Disordered" evidence="3">
    <location>
        <begin position="1"/>
        <end position="40"/>
    </location>
</feature>
<dbReference type="PROSITE" id="PS50827">
    <property type="entry name" value="DDT"/>
    <property type="match status" value="1"/>
</dbReference>
<feature type="domain" description="DDT" evidence="4">
    <location>
        <begin position="338"/>
        <end position="397"/>
    </location>
</feature>
<organism evidence="5 6">
    <name type="scientific">Cinchona calisaya</name>
    <dbReference type="NCBI Taxonomy" id="153742"/>
    <lineage>
        <taxon>Eukaryota</taxon>
        <taxon>Viridiplantae</taxon>
        <taxon>Streptophyta</taxon>
        <taxon>Embryophyta</taxon>
        <taxon>Tracheophyta</taxon>
        <taxon>Spermatophyta</taxon>
        <taxon>Magnoliopsida</taxon>
        <taxon>eudicotyledons</taxon>
        <taxon>Gunneridae</taxon>
        <taxon>Pentapetalae</taxon>
        <taxon>asterids</taxon>
        <taxon>lamiids</taxon>
        <taxon>Gentianales</taxon>
        <taxon>Rubiaceae</taxon>
        <taxon>Cinchonoideae</taxon>
        <taxon>Cinchoneae</taxon>
        <taxon>Cinchona</taxon>
    </lineage>
</organism>
<evidence type="ECO:0000313" key="5">
    <source>
        <dbReference type="EMBL" id="KAL3523710.1"/>
    </source>
</evidence>
<dbReference type="PANTHER" id="PTHR36968:SF8">
    <property type="entry name" value="HOMEOBOX-DDT DOMAIN PROTEIN RLT3 ISOFORM X1"/>
    <property type="match status" value="1"/>
</dbReference>
<evidence type="ECO:0000259" key="4">
    <source>
        <dbReference type="PROSITE" id="PS50827"/>
    </source>
</evidence>
<protein>
    <recommendedName>
        <fullName evidence="4">DDT domain-containing protein</fullName>
    </recommendedName>
</protein>
<feature type="compositionally biased region" description="Basic residues" evidence="3">
    <location>
        <begin position="1"/>
        <end position="18"/>
    </location>
</feature>
<dbReference type="AlphaFoldDB" id="A0ABD2ZZN9"/>
<evidence type="ECO:0000256" key="2">
    <source>
        <dbReference type="ARBA" id="ARBA00023242"/>
    </source>
</evidence>
<name>A0ABD2ZZN9_9GENT</name>
<gene>
    <name evidence="5" type="ORF">ACH5RR_016544</name>
</gene>
<feature type="region of interest" description="Disordered" evidence="3">
    <location>
        <begin position="568"/>
        <end position="593"/>
    </location>
</feature>
<reference evidence="5 6" key="1">
    <citation type="submission" date="2024-11" db="EMBL/GenBank/DDBJ databases">
        <title>A near-complete genome assembly of Cinchona calisaya.</title>
        <authorList>
            <person name="Lian D.C."/>
            <person name="Zhao X.W."/>
            <person name="Wei L."/>
        </authorList>
    </citation>
    <scope>NUCLEOTIDE SEQUENCE [LARGE SCALE GENOMIC DNA]</scope>
    <source>
        <tissue evidence="5">Nenye</tissue>
    </source>
</reference>
<dbReference type="EMBL" id="JBJUIK010000007">
    <property type="protein sequence ID" value="KAL3523710.1"/>
    <property type="molecule type" value="Genomic_DNA"/>
</dbReference>
<keyword evidence="2" id="KW-0539">Nucleus</keyword>
<accession>A0ABD2ZZN9</accession>
<dbReference type="InterPro" id="IPR044977">
    <property type="entry name" value="RLT1-3"/>
</dbReference>